<organism evidence="2 3">
    <name type="scientific">Donghicola eburneus</name>
    <dbReference type="NCBI Taxonomy" id="393278"/>
    <lineage>
        <taxon>Bacteria</taxon>
        <taxon>Pseudomonadati</taxon>
        <taxon>Pseudomonadota</taxon>
        <taxon>Alphaproteobacteria</taxon>
        <taxon>Rhodobacterales</taxon>
        <taxon>Roseobacteraceae</taxon>
        <taxon>Donghicola</taxon>
    </lineage>
</organism>
<proteinExistence type="predicted"/>
<evidence type="ECO:0000313" key="2">
    <source>
        <dbReference type="EMBL" id="SCM66444.1"/>
    </source>
</evidence>
<feature type="region of interest" description="Disordered" evidence="1">
    <location>
        <begin position="1"/>
        <end position="36"/>
    </location>
</feature>
<accession>A0A1M4MXK2</accession>
<reference evidence="3" key="1">
    <citation type="submission" date="2016-09" db="EMBL/GenBank/DDBJ databases">
        <authorList>
            <person name="Wibberg D."/>
        </authorList>
    </citation>
    <scope>NUCLEOTIDE SEQUENCE [LARGE SCALE GENOMIC DNA]</scope>
</reference>
<keyword evidence="3" id="KW-1185">Reference proteome</keyword>
<sequence>MPRAAGTTKRYRGKLSHGRSNWIEDYHETQPQSVLK</sequence>
<name>A0A1M4MXK2_9RHOB</name>
<dbReference type="Proteomes" id="UP000184085">
    <property type="component" value="Unassembled WGS sequence"/>
</dbReference>
<evidence type="ECO:0000256" key="1">
    <source>
        <dbReference type="SAM" id="MobiDB-lite"/>
    </source>
</evidence>
<dbReference type="EMBL" id="FMJB01000020">
    <property type="protein sequence ID" value="SCM66444.1"/>
    <property type="molecule type" value="Genomic_DNA"/>
</dbReference>
<gene>
    <name evidence="2" type="ORF">KARMA_0619</name>
</gene>
<protein>
    <submittedName>
        <fullName evidence="2">Uncharacterized protein</fullName>
    </submittedName>
</protein>
<evidence type="ECO:0000313" key="3">
    <source>
        <dbReference type="Proteomes" id="UP000184085"/>
    </source>
</evidence>
<dbReference type="AlphaFoldDB" id="A0A1M4MXK2"/>